<feature type="domain" description="ATP-grasp" evidence="2">
    <location>
        <begin position="97"/>
        <end position="281"/>
    </location>
</feature>
<dbReference type="STRING" id="1285928.SAMN04487894_13422"/>
<keyword evidence="4" id="KW-1185">Reference proteome</keyword>
<keyword evidence="1" id="KW-0547">Nucleotide-binding</keyword>
<proteinExistence type="predicted"/>
<evidence type="ECO:0000259" key="2">
    <source>
        <dbReference type="PROSITE" id="PS50975"/>
    </source>
</evidence>
<organism evidence="3 4">
    <name type="scientific">Niabella drilacis (strain DSM 25811 / CCM 8410 / CCUG 62505 / LMG 26954 / E90)</name>
    <dbReference type="NCBI Taxonomy" id="1285928"/>
    <lineage>
        <taxon>Bacteria</taxon>
        <taxon>Pseudomonadati</taxon>
        <taxon>Bacteroidota</taxon>
        <taxon>Chitinophagia</taxon>
        <taxon>Chitinophagales</taxon>
        <taxon>Chitinophagaceae</taxon>
        <taxon>Niabella</taxon>
    </lineage>
</organism>
<dbReference type="Pfam" id="PF08443">
    <property type="entry name" value="RimK"/>
    <property type="match status" value="1"/>
</dbReference>
<dbReference type="GO" id="GO:0046872">
    <property type="term" value="F:metal ion binding"/>
    <property type="evidence" value="ECO:0007669"/>
    <property type="project" value="InterPro"/>
</dbReference>
<dbReference type="OrthoDB" id="783569at2"/>
<dbReference type="GO" id="GO:0018169">
    <property type="term" value="F:ribosomal S6-glutamic acid ligase activity"/>
    <property type="evidence" value="ECO:0007669"/>
    <property type="project" value="TreeGrafter"/>
</dbReference>
<keyword evidence="1" id="KW-0067">ATP-binding</keyword>
<dbReference type="PANTHER" id="PTHR21621:SF0">
    <property type="entry name" value="BETA-CITRYLGLUTAMATE SYNTHASE B-RELATED"/>
    <property type="match status" value="1"/>
</dbReference>
<dbReference type="SUPFAM" id="SSF56059">
    <property type="entry name" value="Glutathione synthetase ATP-binding domain-like"/>
    <property type="match status" value="1"/>
</dbReference>
<dbReference type="InterPro" id="IPR013651">
    <property type="entry name" value="ATP-grasp_RimK-type"/>
</dbReference>
<accession>A0A1G7BWQ6</accession>
<gene>
    <name evidence="3" type="ORF">SAMN04487894_13422</name>
</gene>
<dbReference type="Gene3D" id="3.30.1490.20">
    <property type="entry name" value="ATP-grasp fold, A domain"/>
    <property type="match status" value="1"/>
</dbReference>
<reference evidence="4" key="1">
    <citation type="submission" date="2016-10" db="EMBL/GenBank/DDBJ databases">
        <authorList>
            <person name="Varghese N."/>
            <person name="Submissions S."/>
        </authorList>
    </citation>
    <scope>NUCLEOTIDE SEQUENCE [LARGE SCALE GENOMIC DNA]</scope>
    <source>
        <strain evidence="4">DSM 25811 / CCM 8410 / LMG 26954 / E90</strain>
    </source>
</reference>
<dbReference type="InterPro" id="IPR013815">
    <property type="entry name" value="ATP_grasp_subdomain_1"/>
</dbReference>
<dbReference type="PROSITE" id="PS50975">
    <property type="entry name" value="ATP_GRASP"/>
    <property type="match status" value="1"/>
</dbReference>
<dbReference type="GO" id="GO:0005737">
    <property type="term" value="C:cytoplasm"/>
    <property type="evidence" value="ECO:0007669"/>
    <property type="project" value="TreeGrafter"/>
</dbReference>
<dbReference type="GO" id="GO:0009432">
    <property type="term" value="P:SOS response"/>
    <property type="evidence" value="ECO:0007669"/>
    <property type="project" value="TreeGrafter"/>
</dbReference>
<protein>
    <submittedName>
        <fullName evidence="3">RimK-like ATP-grasp domain-containing protein</fullName>
    </submittedName>
</protein>
<dbReference type="AlphaFoldDB" id="A0A1G7BWQ6"/>
<dbReference type="GO" id="GO:0005524">
    <property type="term" value="F:ATP binding"/>
    <property type="evidence" value="ECO:0007669"/>
    <property type="project" value="UniProtKB-UniRule"/>
</dbReference>
<evidence type="ECO:0000313" key="4">
    <source>
        <dbReference type="Proteomes" id="UP000198757"/>
    </source>
</evidence>
<dbReference type="Gene3D" id="3.30.470.20">
    <property type="entry name" value="ATP-grasp fold, B domain"/>
    <property type="match status" value="1"/>
</dbReference>
<dbReference type="EMBL" id="FMZO01000034">
    <property type="protein sequence ID" value="SDE31449.1"/>
    <property type="molecule type" value="Genomic_DNA"/>
</dbReference>
<dbReference type="PANTHER" id="PTHR21621">
    <property type="entry name" value="RIBOSOMAL PROTEIN S6 MODIFICATION PROTEIN"/>
    <property type="match status" value="1"/>
</dbReference>
<dbReference type="InterPro" id="IPR011761">
    <property type="entry name" value="ATP-grasp"/>
</dbReference>
<dbReference type="RefSeq" id="WP_090393646.1">
    <property type="nucleotide sequence ID" value="NZ_FMZO01000034.1"/>
</dbReference>
<sequence>MPNFFCLYSSKTTDSLNIEARLVSLKAACKKYNIRFCLIDEAKADFSNLPVPTDNDGLYNCARGSYLLEKTMLNNKERTFYRAYNYLSFQDDSNLINIELEKQGISVPKTIYKGSNEKQLLQQYVNYLDRFPVVIKTYGGTGGLGVIKVDNYATLFSLTDYLASQNINFQIKQFIVSHSCERLTVLGDKVIYANTRPTKPDDFRSDLYSKKAHRVNLPDEINKIAINATHAANLNYGGVDLIISSKNGKPYILEVNCPQNFAIHEQVTGESYAEKMIEFLFFKL</sequence>
<evidence type="ECO:0000256" key="1">
    <source>
        <dbReference type="PROSITE-ProRule" id="PRU00409"/>
    </source>
</evidence>
<name>A0A1G7BWQ6_NIADE</name>
<dbReference type="Proteomes" id="UP000198757">
    <property type="component" value="Unassembled WGS sequence"/>
</dbReference>
<evidence type="ECO:0000313" key="3">
    <source>
        <dbReference type="EMBL" id="SDE31449.1"/>
    </source>
</evidence>